<sequence length="77" mass="8815">MKMEKLTTGISYGASGGGAAFWFTRLLDGYTPEQWAAIGVLGGLFFAFLTWLMNLYFKIREDRRRERMGRIADEQAE</sequence>
<protein>
    <submittedName>
        <fullName evidence="2">Class II holin family protein</fullName>
    </submittedName>
</protein>
<keyword evidence="1" id="KW-0472">Membrane</keyword>
<evidence type="ECO:0000313" key="3">
    <source>
        <dbReference type="Proteomes" id="UP000635335"/>
    </source>
</evidence>
<evidence type="ECO:0000256" key="1">
    <source>
        <dbReference type="SAM" id="Phobius"/>
    </source>
</evidence>
<feature type="transmembrane region" description="Helical" evidence="1">
    <location>
        <begin position="35"/>
        <end position="57"/>
    </location>
</feature>
<accession>A0ABS0LTT6</accession>
<name>A0ABS0LTT6_9GAMM</name>
<comment type="caution">
    <text evidence="2">The sequence shown here is derived from an EMBL/GenBank/DDBJ whole genome shotgun (WGS) entry which is preliminary data.</text>
</comment>
<evidence type="ECO:0000313" key="2">
    <source>
        <dbReference type="EMBL" id="MBH1918638.1"/>
    </source>
</evidence>
<keyword evidence="1" id="KW-0812">Transmembrane</keyword>
<dbReference type="RefSeq" id="WP_049234927.1">
    <property type="nucleotide sequence ID" value="NZ_JADUMB010000001.1"/>
</dbReference>
<dbReference type="Pfam" id="PF04971">
    <property type="entry name" value="Phage_holin_2_1"/>
    <property type="match status" value="1"/>
</dbReference>
<keyword evidence="3" id="KW-1185">Reference proteome</keyword>
<dbReference type="EMBL" id="JADUMB010000001">
    <property type="protein sequence ID" value="MBH1918638.1"/>
    <property type="molecule type" value="Genomic_DNA"/>
</dbReference>
<proteinExistence type="predicted"/>
<dbReference type="PIRSF" id="PIRSF030786">
    <property type="entry name" value="Lysis_S"/>
    <property type="match status" value="1"/>
</dbReference>
<reference evidence="2 3" key="1">
    <citation type="submission" date="2020-11" db="EMBL/GenBank/DDBJ databases">
        <title>Enhanced detection system for hospital associated transmission using whole genome sequencing surveillance.</title>
        <authorList>
            <person name="Harrison L.H."/>
            <person name="Van Tyne D."/>
            <person name="Marsh J.W."/>
            <person name="Griffith M.P."/>
            <person name="Snyder D.J."/>
            <person name="Cooper V.S."/>
            <person name="Mustapha M."/>
        </authorList>
    </citation>
    <scope>NUCLEOTIDE SEQUENCE [LARGE SCALE GENOMIC DNA]</scope>
    <source>
        <strain evidence="2 3">SER00227</strain>
    </source>
</reference>
<dbReference type="Proteomes" id="UP000635335">
    <property type="component" value="Unassembled WGS sequence"/>
</dbReference>
<organism evidence="2 3">
    <name type="scientific">Serratia surfactantfaciens</name>
    <dbReference type="NCBI Taxonomy" id="2741499"/>
    <lineage>
        <taxon>Bacteria</taxon>
        <taxon>Pseudomonadati</taxon>
        <taxon>Pseudomonadota</taxon>
        <taxon>Gammaproteobacteria</taxon>
        <taxon>Enterobacterales</taxon>
        <taxon>Yersiniaceae</taxon>
        <taxon>Serratia</taxon>
    </lineage>
</organism>
<gene>
    <name evidence="2" type="ORF">I5U16_00510</name>
</gene>
<keyword evidence="1" id="KW-1133">Transmembrane helix</keyword>
<dbReference type="InterPro" id="IPR007054">
    <property type="entry name" value="Lysis_S"/>
</dbReference>